<name>A0AAU9W4Y6_9CNID</name>
<evidence type="ECO:0000256" key="1">
    <source>
        <dbReference type="SAM" id="SignalP"/>
    </source>
</evidence>
<evidence type="ECO:0000259" key="2">
    <source>
        <dbReference type="SMART" id="SM00409"/>
    </source>
</evidence>
<feature type="signal peptide" evidence="1">
    <location>
        <begin position="1"/>
        <end position="22"/>
    </location>
</feature>
<protein>
    <recommendedName>
        <fullName evidence="2">Immunoglobulin domain-containing protein</fullName>
    </recommendedName>
</protein>
<dbReference type="InterPro" id="IPR003599">
    <property type="entry name" value="Ig_sub"/>
</dbReference>
<dbReference type="SUPFAM" id="SSF48726">
    <property type="entry name" value="Immunoglobulin"/>
    <property type="match status" value="1"/>
</dbReference>
<dbReference type="InterPro" id="IPR013783">
    <property type="entry name" value="Ig-like_fold"/>
</dbReference>
<dbReference type="Gene3D" id="2.60.40.10">
    <property type="entry name" value="Immunoglobulins"/>
    <property type="match status" value="1"/>
</dbReference>
<evidence type="ECO:0000313" key="3">
    <source>
        <dbReference type="EMBL" id="CAH3104253.1"/>
    </source>
</evidence>
<proteinExistence type="predicted"/>
<reference evidence="3 4" key="1">
    <citation type="submission" date="2022-05" db="EMBL/GenBank/DDBJ databases">
        <authorList>
            <consortium name="Genoscope - CEA"/>
            <person name="William W."/>
        </authorList>
    </citation>
    <scope>NUCLEOTIDE SEQUENCE [LARGE SCALE GENOMIC DNA]</scope>
</reference>
<feature type="domain" description="Immunoglobulin" evidence="2">
    <location>
        <begin position="50"/>
        <end position="147"/>
    </location>
</feature>
<accession>A0AAU9W4Y6</accession>
<gene>
    <name evidence="3" type="ORF">PMEA_00034605</name>
</gene>
<dbReference type="InterPro" id="IPR036179">
    <property type="entry name" value="Ig-like_dom_sf"/>
</dbReference>
<dbReference type="EMBL" id="CALNXJ010000009">
    <property type="protein sequence ID" value="CAH3104253.1"/>
    <property type="molecule type" value="Genomic_DNA"/>
</dbReference>
<comment type="caution">
    <text evidence="3">The sequence shown here is derived from an EMBL/GenBank/DDBJ whole genome shotgun (WGS) entry which is preliminary data.</text>
</comment>
<keyword evidence="1" id="KW-0732">Signal</keyword>
<sequence>MLNTRWLGNAGNFFMLFLVTSAISSLSSEEIINKCNSKIVTHEMNTFSSPPNRTLIVGADINLTCIARPRYDDRLHPRRWTKYIQWFDPQGKPVGAKCLQGISKAKKLSCISMLKRLTMEQFGNYTCEAHNHYEGYCRQKVVEIELQGRQNI</sequence>
<keyword evidence="4" id="KW-1185">Reference proteome</keyword>
<organism evidence="3 4">
    <name type="scientific">Pocillopora meandrina</name>
    <dbReference type="NCBI Taxonomy" id="46732"/>
    <lineage>
        <taxon>Eukaryota</taxon>
        <taxon>Metazoa</taxon>
        <taxon>Cnidaria</taxon>
        <taxon>Anthozoa</taxon>
        <taxon>Hexacorallia</taxon>
        <taxon>Scleractinia</taxon>
        <taxon>Astrocoeniina</taxon>
        <taxon>Pocilloporidae</taxon>
        <taxon>Pocillopora</taxon>
    </lineage>
</organism>
<evidence type="ECO:0000313" key="4">
    <source>
        <dbReference type="Proteomes" id="UP001159428"/>
    </source>
</evidence>
<feature type="chain" id="PRO_5043314320" description="Immunoglobulin domain-containing protein" evidence="1">
    <location>
        <begin position="23"/>
        <end position="152"/>
    </location>
</feature>
<dbReference type="Proteomes" id="UP001159428">
    <property type="component" value="Unassembled WGS sequence"/>
</dbReference>
<dbReference type="SMART" id="SM00409">
    <property type="entry name" value="IG"/>
    <property type="match status" value="1"/>
</dbReference>
<dbReference type="AlphaFoldDB" id="A0AAU9W4Y6"/>